<evidence type="ECO:0000256" key="1">
    <source>
        <dbReference type="SAM" id="Coils"/>
    </source>
</evidence>
<protein>
    <submittedName>
        <fullName evidence="2">DUF3102 domain-containing protein</fullName>
    </submittedName>
</protein>
<comment type="caution">
    <text evidence="2">The sequence shown here is derived from an EMBL/GenBank/DDBJ whole genome shotgun (WGS) entry which is preliminary data.</text>
</comment>
<gene>
    <name evidence="2" type="ORF">JFN88_12690</name>
</gene>
<feature type="coiled-coil region" evidence="1">
    <location>
        <begin position="109"/>
        <end position="284"/>
    </location>
</feature>
<accession>A0A934MLF1</accession>
<keyword evidence="3" id="KW-1185">Reference proteome</keyword>
<name>A0A934MLF1_9BACL</name>
<evidence type="ECO:0000313" key="3">
    <source>
        <dbReference type="Proteomes" id="UP000640274"/>
    </source>
</evidence>
<proteinExistence type="predicted"/>
<dbReference type="EMBL" id="JAELUP010000065">
    <property type="protein sequence ID" value="MBJ6362125.1"/>
    <property type="molecule type" value="Genomic_DNA"/>
</dbReference>
<dbReference type="Pfam" id="PF11300">
    <property type="entry name" value="DUF3102"/>
    <property type="match status" value="1"/>
</dbReference>
<evidence type="ECO:0000313" key="2">
    <source>
        <dbReference type="EMBL" id="MBJ6362125.1"/>
    </source>
</evidence>
<reference evidence="2" key="1">
    <citation type="submission" date="2020-12" db="EMBL/GenBank/DDBJ databases">
        <authorList>
            <person name="Huq M.A."/>
        </authorList>
    </citation>
    <scope>NUCLEOTIDE SEQUENCE</scope>
    <source>
        <strain evidence="2">MAHUQ-46</strain>
    </source>
</reference>
<dbReference type="AlphaFoldDB" id="A0A934MLF1"/>
<dbReference type="InterPro" id="IPR021451">
    <property type="entry name" value="DUF3102"/>
</dbReference>
<organism evidence="2 3">
    <name type="scientific">Paenibacillus roseus</name>
    <dbReference type="NCBI Taxonomy" id="2798579"/>
    <lineage>
        <taxon>Bacteria</taxon>
        <taxon>Bacillati</taxon>
        <taxon>Bacillota</taxon>
        <taxon>Bacilli</taxon>
        <taxon>Bacillales</taxon>
        <taxon>Paenibacillaceae</taxon>
        <taxon>Paenibacillus</taxon>
    </lineage>
</organism>
<keyword evidence="1" id="KW-0175">Coiled coil</keyword>
<dbReference type="Proteomes" id="UP000640274">
    <property type="component" value="Unassembled WGS sequence"/>
</dbReference>
<sequence length="343" mass="38635">MSNRTPEVIAAEIRTIDQQARQAALQGAIEIGKRLTEAKELVTHGEWGDWLKSNVNYSQSTANNFMRVADQYASSTSQAIANLSYSQAVALLSVPSEDREQFAEDNNASEMSSRELQEAIKARKELEQQLQAEQQRQTEQKAEYDAWAADQAQVQKELEERYQLSSELKEQAEKQVADLQAELDKAKEGGDDKAVAKLRTDLRKADKARQTEEKKAAELQQQLDNFKAAAEKAATEMLQRREKELAEQAKQREQQLADEAAKRAADLQAELDKVRQQLERSNNEPFLRGKMFMQQLVTNGDGVVKAIAEVSDKAEQDKLTHAAVTVIKKLLDRLQPPEPEKAK</sequence>